<organism evidence="1 2">
    <name type="scientific">Paraburkholderia rhynchosiae</name>
    <dbReference type="NCBI Taxonomy" id="487049"/>
    <lineage>
        <taxon>Bacteria</taxon>
        <taxon>Pseudomonadati</taxon>
        <taxon>Pseudomonadota</taxon>
        <taxon>Betaproteobacteria</taxon>
        <taxon>Burkholderiales</taxon>
        <taxon>Burkholderiaceae</taxon>
        <taxon>Paraburkholderia</taxon>
    </lineage>
</organism>
<dbReference type="Proteomes" id="UP001629235">
    <property type="component" value="Unassembled WGS sequence"/>
</dbReference>
<keyword evidence="2" id="KW-1185">Reference proteome</keyword>
<accession>A0ACC7NG58</accession>
<gene>
    <name evidence="1" type="ORF">PQR01_24260</name>
</gene>
<dbReference type="EMBL" id="JAQQDW010000057">
    <property type="protein sequence ID" value="MFM0106512.1"/>
    <property type="molecule type" value="Genomic_DNA"/>
</dbReference>
<protein>
    <submittedName>
        <fullName evidence="1">Uncharacterized protein</fullName>
    </submittedName>
</protein>
<sequence length="74" mass="8296">MVVKDVRQNSITGESNYMGQRIIEVARADFNGDGIEDNLHFEYAWATEGTLGLGGIRVFTRNSSDGLFEEVELR</sequence>
<proteinExistence type="predicted"/>
<evidence type="ECO:0000313" key="1">
    <source>
        <dbReference type="EMBL" id="MFM0106512.1"/>
    </source>
</evidence>
<reference evidence="1 2" key="1">
    <citation type="journal article" date="2024" name="Chem. Sci.">
        <title>Discovery of megapolipeptins by genome mining of a Burkholderiales bacteria collection.</title>
        <authorList>
            <person name="Paulo B.S."/>
            <person name="Recchia M.J.J."/>
            <person name="Lee S."/>
            <person name="Fergusson C.H."/>
            <person name="Romanowski S.B."/>
            <person name="Hernandez A."/>
            <person name="Krull N."/>
            <person name="Liu D.Y."/>
            <person name="Cavanagh H."/>
            <person name="Bos A."/>
            <person name="Gray C.A."/>
            <person name="Murphy B.T."/>
            <person name="Linington R.G."/>
            <person name="Eustaquio A.S."/>
        </authorList>
    </citation>
    <scope>NUCLEOTIDE SEQUENCE [LARGE SCALE GENOMIC DNA]</scope>
    <source>
        <strain evidence="1 2">RL18-126-BIB-B</strain>
    </source>
</reference>
<name>A0ACC7NG58_9BURK</name>
<comment type="caution">
    <text evidence="1">The sequence shown here is derived from an EMBL/GenBank/DDBJ whole genome shotgun (WGS) entry which is preliminary data.</text>
</comment>
<evidence type="ECO:0000313" key="2">
    <source>
        <dbReference type="Proteomes" id="UP001629235"/>
    </source>
</evidence>